<gene>
    <name evidence="2" type="ORF">SODALDRAFT_327251</name>
</gene>
<evidence type="ECO:0000313" key="2">
    <source>
        <dbReference type="EMBL" id="ROT43084.1"/>
    </source>
</evidence>
<sequence length="55" mass="5949">MYFADLAGQQVTPPQISIPAKPPVGTRRKVDRGESEKGREMVGIVLLATRPPVCS</sequence>
<protein>
    <submittedName>
        <fullName evidence="2">Uncharacterized protein</fullName>
    </submittedName>
</protein>
<dbReference type="GeneID" id="39578861"/>
<proteinExistence type="predicted"/>
<accession>A0A3N2Q8I6</accession>
<evidence type="ECO:0000313" key="3">
    <source>
        <dbReference type="Proteomes" id="UP000272025"/>
    </source>
</evidence>
<name>A0A3N2Q8I6_SODAK</name>
<dbReference type="EMBL" id="ML119051">
    <property type="protein sequence ID" value="ROT43084.1"/>
    <property type="molecule type" value="Genomic_DNA"/>
</dbReference>
<evidence type="ECO:0000256" key="1">
    <source>
        <dbReference type="SAM" id="MobiDB-lite"/>
    </source>
</evidence>
<dbReference type="Proteomes" id="UP000272025">
    <property type="component" value="Unassembled WGS sequence"/>
</dbReference>
<reference evidence="2 3" key="1">
    <citation type="journal article" date="2018" name="Mol. Ecol.">
        <title>The obligate alkalophilic soda-lake fungus Sodiomyces alkalinus has shifted to a protein diet.</title>
        <authorList>
            <person name="Grum-Grzhimaylo A.A."/>
            <person name="Falkoski D.L."/>
            <person name="van den Heuvel J."/>
            <person name="Valero-Jimenez C.A."/>
            <person name="Min B."/>
            <person name="Choi I.G."/>
            <person name="Lipzen A."/>
            <person name="Daum C.G."/>
            <person name="Aanen D.K."/>
            <person name="Tsang A."/>
            <person name="Henrissat B."/>
            <person name="Bilanenko E.N."/>
            <person name="de Vries R.P."/>
            <person name="van Kan J.A.L."/>
            <person name="Grigoriev I.V."/>
            <person name="Debets A.J.M."/>
        </authorList>
    </citation>
    <scope>NUCLEOTIDE SEQUENCE [LARGE SCALE GENOMIC DNA]</scope>
    <source>
        <strain evidence="2 3">F11</strain>
    </source>
</reference>
<dbReference type="RefSeq" id="XP_028470890.1">
    <property type="nucleotide sequence ID" value="XM_028610383.1"/>
</dbReference>
<dbReference type="AlphaFoldDB" id="A0A3N2Q8I6"/>
<organism evidence="2 3">
    <name type="scientific">Sodiomyces alkalinus (strain CBS 110278 / VKM F-3762 / F11)</name>
    <name type="common">Alkaliphilic filamentous fungus</name>
    <dbReference type="NCBI Taxonomy" id="1314773"/>
    <lineage>
        <taxon>Eukaryota</taxon>
        <taxon>Fungi</taxon>
        <taxon>Dikarya</taxon>
        <taxon>Ascomycota</taxon>
        <taxon>Pezizomycotina</taxon>
        <taxon>Sordariomycetes</taxon>
        <taxon>Hypocreomycetidae</taxon>
        <taxon>Glomerellales</taxon>
        <taxon>Plectosphaerellaceae</taxon>
        <taxon>Sodiomyces</taxon>
    </lineage>
</organism>
<feature type="region of interest" description="Disordered" evidence="1">
    <location>
        <begin position="1"/>
        <end position="37"/>
    </location>
</feature>
<keyword evidence="3" id="KW-1185">Reference proteome</keyword>